<sequence length="46" mass="5314">MDDYMVLREIGEGSFGRALLVQHKSSNQMFAMKEIRLPKLKDTCIL</sequence>
<accession>A0A2K6RYE1</accession>
<reference evidence="3" key="1">
    <citation type="submission" date="2025-08" db="UniProtKB">
        <authorList>
            <consortium name="Ensembl"/>
        </authorList>
    </citation>
    <scope>IDENTIFICATION</scope>
</reference>
<dbReference type="InterPro" id="IPR000719">
    <property type="entry name" value="Prot_kinase_dom"/>
</dbReference>
<keyword evidence="1" id="KW-0067">ATP-binding</keyword>
<feature type="binding site" evidence="1">
    <location>
        <position position="33"/>
    </location>
    <ligand>
        <name>ATP</name>
        <dbReference type="ChEBI" id="CHEBI:30616"/>
    </ligand>
</feature>
<dbReference type="PROSITE" id="PS00107">
    <property type="entry name" value="PROTEIN_KINASE_ATP"/>
    <property type="match status" value="1"/>
</dbReference>
<keyword evidence="1" id="KW-0547">Nucleotide-binding</keyword>
<reference evidence="3" key="2">
    <citation type="submission" date="2025-09" db="UniProtKB">
        <authorList>
            <consortium name="Ensembl"/>
        </authorList>
    </citation>
    <scope>IDENTIFICATION</scope>
</reference>
<dbReference type="InterPro" id="IPR017441">
    <property type="entry name" value="Protein_kinase_ATP_BS"/>
</dbReference>
<dbReference type="PANTHER" id="PTHR44984:SF1">
    <property type="entry name" value="SERINE_THREONINE-PROTEIN KINASE NEK3"/>
    <property type="match status" value="1"/>
</dbReference>
<evidence type="ECO:0000259" key="2">
    <source>
        <dbReference type="PROSITE" id="PS50011"/>
    </source>
</evidence>
<dbReference type="InterPro" id="IPR011009">
    <property type="entry name" value="Kinase-like_dom_sf"/>
</dbReference>
<proteinExistence type="predicted"/>
<evidence type="ECO:0000256" key="1">
    <source>
        <dbReference type="PROSITE-ProRule" id="PRU10141"/>
    </source>
</evidence>
<dbReference type="AlphaFoldDB" id="A0A2K6RYE1"/>
<dbReference type="Gene3D" id="3.30.200.20">
    <property type="entry name" value="Phosphorylase Kinase, domain 1"/>
    <property type="match status" value="1"/>
</dbReference>
<dbReference type="Ensembl" id="ENSSBOT00000000660.1">
    <property type="protein sequence ID" value="ENSSBOP00000000157.1"/>
    <property type="gene ID" value="ENSSBOG00000000400.1"/>
</dbReference>
<dbReference type="GeneTree" id="ENSGT00940000159738"/>
<gene>
    <name evidence="3" type="primary">NEK3</name>
</gene>
<dbReference type="PANTHER" id="PTHR44984">
    <property type="entry name" value="SERINE/THREONINE-PROTEIN KINASE NEK3"/>
    <property type="match status" value="1"/>
</dbReference>
<dbReference type="SUPFAM" id="SSF56112">
    <property type="entry name" value="Protein kinase-like (PK-like)"/>
    <property type="match status" value="1"/>
</dbReference>
<dbReference type="GO" id="GO:0004672">
    <property type="term" value="F:protein kinase activity"/>
    <property type="evidence" value="ECO:0007669"/>
    <property type="project" value="InterPro"/>
</dbReference>
<dbReference type="PROSITE" id="PS50011">
    <property type="entry name" value="PROTEIN_KINASE_DOM"/>
    <property type="match status" value="1"/>
</dbReference>
<dbReference type="Proteomes" id="UP000233220">
    <property type="component" value="Unplaced"/>
</dbReference>
<name>A0A2K6RYE1_SAIBB</name>
<dbReference type="GO" id="GO:0005524">
    <property type="term" value="F:ATP binding"/>
    <property type="evidence" value="ECO:0007669"/>
    <property type="project" value="UniProtKB-UniRule"/>
</dbReference>
<evidence type="ECO:0000313" key="3">
    <source>
        <dbReference type="Ensembl" id="ENSSBOP00000000157.1"/>
    </source>
</evidence>
<evidence type="ECO:0000313" key="4">
    <source>
        <dbReference type="Proteomes" id="UP000233220"/>
    </source>
</evidence>
<keyword evidence="4" id="KW-1185">Reference proteome</keyword>
<protein>
    <submittedName>
        <fullName evidence="3">NIMA related kinase 3</fullName>
    </submittedName>
</protein>
<organism evidence="3 4">
    <name type="scientific">Saimiri boliviensis boliviensis</name>
    <name type="common">Bolivian squirrel monkey</name>
    <dbReference type="NCBI Taxonomy" id="39432"/>
    <lineage>
        <taxon>Eukaryota</taxon>
        <taxon>Metazoa</taxon>
        <taxon>Chordata</taxon>
        <taxon>Craniata</taxon>
        <taxon>Vertebrata</taxon>
        <taxon>Euteleostomi</taxon>
        <taxon>Mammalia</taxon>
        <taxon>Eutheria</taxon>
        <taxon>Euarchontoglires</taxon>
        <taxon>Primates</taxon>
        <taxon>Haplorrhini</taxon>
        <taxon>Platyrrhini</taxon>
        <taxon>Cebidae</taxon>
        <taxon>Saimiriinae</taxon>
        <taxon>Saimiri</taxon>
    </lineage>
</organism>
<feature type="domain" description="Protein kinase" evidence="2">
    <location>
        <begin position="4"/>
        <end position="46"/>
    </location>
</feature>